<evidence type="ECO:0000313" key="2">
    <source>
        <dbReference type="Proteomes" id="UP000776164"/>
    </source>
</evidence>
<dbReference type="Proteomes" id="UP000776164">
    <property type="component" value="Unassembled WGS sequence"/>
</dbReference>
<reference evidence="1 2" key="1">
    <citation type="submission" date="2021-01" db="EMBL/GenBank/DDBJ databases">
        <title>Sequencing the genomes of 1000 actinobacteria strains.</title>
        <authorList>
            <person name="Klenk H.-P."/>
        </authorList>
    </citation>
    <scope>NUCLEOTIDE SEQUENCE [LARGE SCALE GENOMIC DNA]</scope>
    <source>
        <strain evidence="1 2">DSM 13057</strain>
    </source>
</reference>
<sequence>MPESVIDVAALASAAEGRVKADKISWRQAAGQIGVSPSLLTRLRNDQRPDLDAFALIVRWLRLPADQFLIDPEELATREEPELSSSINALLRARSDLDDQDKQYLTSILASGLEHFRQTRKTN</sequence>
<dbReference type="EMBL" id="JAFBBU010000001">
    <property type="protein sequence ID" value="MBM7473142.1"/>
    <property type="molecule type" value="Genomic_DNA"/>
</dbReference>
<accession>A0ABS2L7R8</accession>
<gene>
    <name evidence="1" type="ORF">JOE66_002776</name>
</gene>
<protein>
    <submittedName>
        <fullName evidence="1">Transcriptional regulator with XRE-family HTH domain</fullName>
    </submittedName>
</protein>
<dbReference type="SUPFAM" id="SSF47413">
    <property type="entry name" value="lambda repressor-like DNA-binding domains"/>
    <property type="match status" value="1"/>
</dbReference>
<dbReference type="RefSeq" id="WP_205110370.1">
    <property type="nucleotide sequence ID" value="NZ_BAAAHT010000010.1"/>
</dbReference>
<evidence type="ECO:0000313" key="1">
    <source>
        <dbReference type="EMBL" id="MBM7473142.1"/>
    </source>
</evidence>
<organism evidence="1 2">
    <name type="scientific">Subtercola frigoramans</name>
    <dbReference type="NCBI Taxonomy" id="120298"/>
    <lineage>
        <taxon>Bacteria</taxon>
        <taxon>Bacillati</taxon>
        <taxon>Actinomycetota</taxon>
        <taxon>Actinomycetes</taxon>
        <taxon>Micrococcales</taxon>
        <taxon>Microbacteriaceae</taxon>
        <taxon>Subtercola</taxon>
    </lineage>
</organism>
<comment type="caution">
    <text evidence="1">The sequence shown here is derived from an EMBL/GenBank/DDBJ whole genome shotgun (WGS) entry which is preliminary data.</text>
</comment>
<dbReference type="InterPro" id="IPR010982">
    <property type="entry name" value="Lambda_DNA-bd_dom_sf"/>
</dbReference>
<name>A0ABS2L7R8_9MICO</name>
<keyword evidence="2" id="KW-1185">Reference proteome</keyword>
<proteinExistence type="predicted"/>